<sequence length="936" mass="107788">MKMQKLVLENFKSFRGKHTLEFPDQAPGLYFLIGDNKAEPSLGANGCLIGSTEVDVPRDLSGSTRGIPIRELIGKTFHVFCYDKINNCFTLKRAKDVRKTGIRKPVYKLSYEGKDYKHFHSYDYIIGTYDHPILKTDGSYCKLGELKRGDSLRSLYRKTYDGYVHLVLNDSKCKSKYEHKFIGELVCGQYDVHHHKNHKKWDNSIENLEGLSSVEHQSLHAYKNHEKENFMWNIHPKGMKGKKHSSTTKAKISSTIKYQWKEDRQRRVLAIKNAGIAKRNKSGKKINNKAWLENIYKSGATGKEIAKICECSTQTVYNRLSDFGVVIRKTNHKVISVEFYGYEDVYDMEVEDCHNFVANGIVVHNSGKSTIWDGLFWIIYGKTLRNLKAGDVCTWGVKGRCAGHLFFERSGEEHVLIRTWNPNNLELDGETVDQQVVEDLIGLNSESFQHSIITGQFSPMFFDLKPAQKLSLFSDMFELDFWLDKSQEATQWTTEIAGKISSCESDIATLEGNITLTETNLENYYDSNEGYLKTERERVKVLKNVLKDHKNKLEEKKGKGCSHNKEMKTVEDDLAEFDLAVKEVQDNLDEENTSRGFVEQKITRLETKIDASRKEWKKLDGVGNTCPHCGQKVSAKHLRDEKKRIESEGNKLKDKLSDENEDLEHIQKQLKELKEEKKDLQNDRMKVDNKIRELILEKRTYENELNNLSEKVDDAQEDLDQVLEEKNPHKDLIATAEEQLIGFEKELELLVLHLDDLLTKHECNKYWIKGFKEVRLFMIEEALNQLEVEVSNSLMQLGLHNWEIAFDVERETKSGSITKGFTVFIKSPYNEDLVPWEAWSGGESQRLRLAGTMGLANLILGKSGIKSNIEVFDEPTQHLNPEGVEDLLELLQSRAEELKRQVWVVEHHSLDYGGFQQVIRVTKTVEGSSIEILEDY</sequence>
<evidence type="ECO:0000313" key="3">
    <source>
        <dbReference type="EMBL" id="KKN90069.1"/>
    </source>
</evidence>
<dbReference type="InterPro" id="IPR027417">
    <property type="entry name" value="P-loop_NTPase"/>
</dbReference>
<proteinExistence type="predicted"/>
<dbReference type="InterPro" id="IPR003586">
    <property type="entry name" value="Hint_dom_C"/>
</dbReference>
<name>A0A0F9UEH8_9ZZZZ</name>
<accession>A0A0F9UEH8</accession>
<gene>
    <name evidence="3" type="ORF">LCGC14_0231820</name>
</gene>
<comment type="caution">
    <text evidence="3">The sequence shown here is derived from an EMBL/GenBank/DDBJ whole genome shotgun (WGS) entry which is preliminary data.</text>
</comment>
<dbReference type="SMART" id="SM00305">
    <property type="entry name" value="HintC"/>
    <property type="match status" value="1"/>
</dbReference>
<dbReference type="CDD" id="cd00081">
    <property type="entry name" value="Hint"/>
    <property type="match status" value="1"/>
</dbReference>
<feature type="coiled-coil region" evidence="1">
    <location>
        <begin position="532"/>
        <end position="587"/>
    </location>
</feature>
<dbReference type="Gene3D" id="2.170.16.10">
    <property type="entry name" value="Hedgehog/Intein (Hint) domain"/>
    <property type="match status" value="1"/>
</dbReference>
<keyword evidence="1" id="KW-0175">Coiled coil</keyword>
<dbReference type="Gene3D" id="3.40.50.300">
    <property type="entry name" value="P-loop containing nucleotide triphosphate hydrolases"/>
    <property type="match status" value="2"/>
</dbReference>
<dbReference type="Gene3D" id="1.10.287.510">
    <property type="entry name" value="Helix hairpin bin"/>
    <property type="match status" value="1"/>
</dbReference>
<dbReference type="AlphaFoldDB" id="A0A0F9UEH8"/>
<dbReference type="NCBIfam" id="TIGR01443">
    <property type="entry name" value="intein_Cterm"/>
    <property type="match status" value="1"/>
</dbReference>
<dbReference type="InterPro" id="IPR036844">
    <property type="entry name" value="Hint_dom_sf"/>
</dbReference>
<dbReference type="SUPFAM" id="SSF52540">
    <property type="entry name" value="P-loop containing nucleoside triphosphate hydrolases"/>
    <property type="match status" value="1"/>
</dbReference>
<dbReference type="PROSITE" id="PS50818">
    <property type="entry name" value="INTEIN_C_TER"/>
    <property type="match status" value="1"/>
</dbReference>
<feature type="coiled-coil region" evidence="1">
    <location>
        <begin position="635"/>
        <end position="725"/>
    </location>
</feature>
<protein>
    <recommendedName>
        <fullName evidence="2">Hint domain-containing protein</fullName>
    </recommendedName>
</protein>
<dbReference type="InterPro" id="IPR030934">
    <property type="entry name" value="Intein_C"/>
</dbReference>
<evidence type="ECO:0000256" key="1">
    <source>
        <dbReference type="SAM" id="Coils"/>
    </source>
</evidence>
<dbReference type="SUPFAM" id="SSF75712">
    <property type="entry name" value="Rad50 coiled-coil Zn hook"/>
    <property type="match status" value="1"/>
</dbReference>
<dbReference type="Pfam" id="PF14890">
    <property type="entry name" value="Intein_splicing"/>
    <property type="match status" value="1"/>
</dbReference>
<feature type="domain" description="Hint" evidence="2">
    <location>
        <begin position="326"/>
        <end position="371"/>
    </location>
</feature>
<dbReference type="SUPFAM" id="SSF54060">
    <property type="entry name" value="His-Me finger endonucleases"/>
    <property type="match status" value="1"/>
</dbReference>
<dbReference type="Gene3D" id="1.10.10.60">
    <property type="entry name" value="Homeodomain-like"/>
    <property type="match status" value="1"/>
</dbReference>
<dbReference type="EMBL" id="LAZR01000113">
    <property type="protein sequence ID" value="KKN90069.1"/>
    <property type="molecule type" value="Genomic_DNA"/>
</dbReference>
<reference evidence="3" key="1">
    <citation type="journal article" date="2015" name="Nature">
        <title>Complex archaea that bridge the gap between prokaryotes and eukaryotes.</title>
        <authorList>
            <person name="Spang A."/>
            <person name="Saw J.H."/>
            <person name="Jorgensen S.L."/>
            <person name="Zaremba-Niedzwiedzka K."/>
            <person name="Martijn J."/>
            <person name="Lind A.E."/>
            <person name="van Eijk R."/>
            <person name="Schleper C."/>
            <person name="Guy L."/>
            <person name="Ettema T.J."/>
        </authorList>
    </citation>
    <scope>NUCLEOTIDE SEQUENCE</scope>
</reference>
<organism evidence="3">
    <name type="scientific">marine sediment metagenome</name>
    <dbReference type="NCBI Taxonomy" id="412755"/>
    <lineage>
        <taxon>unclassified sequences</taxon>
        <taxon>metagenomes</taxon>
        <taxon>ecological metagenomes</taxon>
    </lineage>
</organism>
<dbReference type="SUPFAM" id="SSF51294">
    <property type="entry name" value="Hedgehog/intein (Hint) domain"/>
    <property type="match status" value="1"/>
</dbReference>
<dbReference type="PANTHER" id="PTHR32114">
    <property type="entry name" value="ABC TRANSPORTER ABCH.3"/>
    <property type="match status" value="1"/>
</dbReference>
<dbReference type="PANTHER" id="PTHR32114:SF2">
    <property type="entry name" value="ABC TRANSPORTER ABCH.3"/>
    <property type="match status" value="1"/>
</dbReference>
<dbReference type="InterPro" id="IPR044925">
    <property type="entry name" value="His-Me_finger_sf"/>
</dbReference>
<evidence type="ECO:0000259" key="2">
    <source>
        <dbReference type="SMART" id="SM00305"/>
    </source>
</evidence>